<keyword evidence="3" id="KW-0658">Purine biosynthesis</keyword>
<organism evidence="5 6">
    <name type="scientific">Candidatus Ornithospirochaeta stercoravium</name>
    <dbReference type="NCBI Taxonomy" id="2840897"/>
    <lineage>
        <taxon>Bacteria</taxon>
        <taxon>Pseudomonadati</taxon>
        <taxon>Spirochaetota</taxon>
        <taxon>Spirochaetia</taxon>
        <taxon>Spirochaetales</taxon>
        <taxon>Spirochaetaceae</taxon>
        <taxon>Spirochaetaceae incertae sedis</taxon>
        <taxon>Candidatus Ornithospirochaeta</taxon>
    </lineage>
</organism>
<dbReference type="SMART" id="SM00998">
    <property type="entry name" value="ADSL_C"/>
    <property type="match status" value="1"/>
</dbReference>
<evidence type="ECO:0000256" key="2">
    <source>
        <dbReference type="NCBIfam" id="TIGR00928"/>
    </source>
</evidence>
<gene>
    <name evidence="5" type="ORF">IAA72_00825</name>
</gene>
<dbReference type="AlphaFoldDB" id="A0A9D9IAS8"/>
<dbReference type="Proteomes" id="UP000810292">
    <property type="component" value="Unassembled WGS sequence"/>
</dbReference>
<dbReference type="PROSITE" id="PS00163">
    <property type="entry name" value="FUMARATE_LYASES"/>
    <property type="match status" value="1"/>
</dbReference>
<dbReference type="InterPro" id="IPR008948">
    <property type="entry name" value="L-Aspartase-like"/>
</dbReference>
<evidence type="ECO:0000313" key="5">
    <source>
        <dbReference type="EMBL" id="MBO8468313.1"/>
    </source>
</evidence>
<dbReference type="GO" id="GO:0004018">
    <property type="term" value="F:N6-(1,2-dicarboxyethyl)AMP AMP-lyase (fumarate-forming) activity"/>
    <property type="evidence" value="ECO:0007669"/>
    <property type="project" value="UniProtKB-UniRule"/>
</dbReference>
<dbReference type="InterPro" id="IPR004769">
    <property type="entry name" value="Pur_lyase"/>
</dbReference>
<feature type="domain" description="Adenylosuccinate lyase C-terminal" evidence="4">
    <location>
        <begin position="371"/>
        <end position="457"/>
    </location>
</feature>
<evidence type="ECO:0000259" key="4">
    <source>
        <dbReference type="SMART" id="SM00998"/>
    </source>
</evidence>
<dbReference type="GO" id="GO:0005829">
    <property type="term" value="C:cytosol"/>
    <property type="evidence" value="ECO:0007669"/>
    <property type="project" value="TreeGrafter"/>
</dbReference>
<dbReference type="NCBIfam" id="TIGR00928">
    <property type="entry name" value="purB"/>
    <property type="match status" value="1"/>
</dbReference>
<sequence length="470" mass="52895">MEYDHRSYISPLTWRYGSDEMKSIFSEEHKRKLLRRVWIALAKAEMKAGIVTEEQVKELEAHKDDIDIDRATEIENTIHHDLMAEIKTYAEQCPKAGGIIHLGATSMDALDNADAVRFKEALELTIKRLDTLIDAFADKAKEYRDTPTMAFTHIQPAEVTTIGYRLSQTLQDLGEDRDDALRLYRSIRGKGMKGAVGTAASYKELLSGTGVSSFELENMVMDELGIKAFDAATQTYTRKQDLKIISVLSSIAATLHRFSLDFRVLQSPPIGEFSEPFGKMQVGSSAMPFKRNPINSEKICSLSRIVEGSYQSAWNNASLSILERTLDDSANRRIFIPEAFIALDEMLLTETRIIKGMQVHSSATKRLMDSYGIFASTEKLLMELGKKGADRQEMHEVIREESLKAWALVQEGKENPLKDNLSSDERILSYMTKDEILSLLDATSYTGDAAERTDMVIDQIIRRPALNSAK</sequence>
<dbReference type="Gene3D" id="1.20.200.10">
    <property type="entry name" value="Fumarase/aspartase (Central domain)"/>
    <property type="match status" value="1"/>
</dbReference>
<evidence type="ECO:0000313" key="6">
    <source>
        <dbReference type="Proteomes" id="UP000810292"/>
    </source>
</evidence>
<comment type="pathway">
    <text evidence="3">Purine metabolism; AMP biosynthesis via de novo pathway; AMP from IMP: step 2/2.</text>
</comment>
<accession>A0A9D9IAS8</accession>
<comment type="similarity">
    <text evidence="3">Belongs to the lyase 1 family. Adenylosuccinate lyase subfamily.</text>
</comment>
<dbReference type="PANTHER" id="PTHR43172">
    <property type="entry name" value="ADENYLOSUCCINATE LYASE"/>
    <property type="match status" value="1"/>
</dbReference>
<dbReference type="SUPFAM" id="SSF48557">
    <property type="entry name" value="L-aspartase-like"/>
    <property type="match status" value="1"/>
</dbReference>
<evidence type="ECO:0000256" key="1">
    <source>
        <dbReference type="ARBA" id="ARBA00023239"/>
    </source>
</evidence>
<comment type="catalytic activity">
    <reaction evidence="3">
        <text>(2S)-2-[5-amino-1-(5-phospho-beta-D-ribosyl)imidazole-4-carboxamido]succinate = 5-amino-1-(5-phospho-beta-D-ribosyl)imidazole-4-carboxamide + fumarate</text>
        <dbReference type="Rhea" id="RHEA:23920"/>
        <dbReference type="ChEBI" id="CHEBI:29806"/>
        <dbReference type="ChEBI" id="CHEBI:58443"/>
        <dbReference type="ChEBI" id="CHEBI:58475"/>
        <dbReference type="EC" id="4.3.2.2"/>
    </reaction>
</comment>
<dbReference type="Gene3D" id="1.10.40.30">
    <property type="entry name" value="Fumarase/aspartase (C-terminal domain)"/>
    <property type="match status" value="1"/>
</dbReference>
<dbReference type="InterPro" id="IPR020557">
    <property type="entry name" value="Fumarate_lyase_CS"/>
</dbReference>
<dbReference type="GO" id="GO:0070626">
    <property type="term" value="F:(S)-2-(5-amino-1-(5-phospho-D-ribosyl)imidazole-4-carboxamido) succinate lyase (fumarate-forming) activity"/>
    <property type="evidence" value="ECO:0007669"/>
    <property type="project" value="TreeGrafter"/>
</dbReference>
<dbReference type="Pfam" id="PF00206">
    <property type="entry name" value="Lyase_1"/>
    <property type="match status" value="1"/>
</dbReference>
<protein>
    <recommendedName>
        <fullName evidence="2 3">Adenylosuccinate lyase</fullName>
        <shortName evidence="3">ASL</shortName>
        <ecNumber evidence="2 3">4.3.2.2</ecNumber>
    </recommendedName>
    <alternativeName>
        <fullName evidence="3">Adenylosuccinase</fullName>
    </alternativeName>
</protein>
<dbReference type="Pfam" id="PF10397">
    <property type="entry name" value="ADSL_C"/>
    <property type="match status" value="1"/>
</dbReference>
<dbReference type="EC" id="4.3.2.2" evidence="2 3"/>
<reference evidence="5" key="1">
    <citation type="submission" date="2020-10" db="EMBL/GenBank/DDBJ databases">
        <authorList>
            <person name="Gilroy R."/>
        </authorList>
    </citation>
    <scope>NUCLEOTIDE SEQUENCE</scope>
    <source>
        <strain evidence="5">14700</strain>
    </source>
</reference>
<name>A0A9D9IAS8_9SPIO</name>
<evidence type="ECO:0000256" key="3">
    <source>
        <dbReference type="RuleBase" id="RU361172"/>
    </source>
</evidence>
<dbReference type="Gene3D" id="1.10.275.60">
    <property type="match status" value="1"/>
</dbReference>
<comment type="catalytic activity">
    <reaction evidence="3">
        <text>N(6)-(1,2-dicarboxyethyl)-AMP = fumarate + AMP</text>
        <dbReference type="Rhea" id="RHEA:16853"/>
        <dbReference type="ChEBI" id="CHEBI:29806"/>
        <dbReference type="ChEBI" id="CHEBI:57567"/>
        <dbReference type="ChEBI" id="CHEBI:456215"/>
        <dbReference type="EC" id="4.3.2.2"/>
    </reaction>
</comment>
<dbReference type="InterPro" id="IPR022761">
    <property type="entry name" value="Fumarate_lyase_N"/>
</dbReference>
<dbReference type="InterPro" id="IPR019468">
    <property type="entry name" value="AdenyloSucc_lyase_C"/>
</dbReference>
<dbReference type="PRINTS" id="PR00149">
    <property type="entry name" value="FUMRATELYASE"/>
</dbReference>
<comment type="caution">
    <text evidence="5">The sequence shown here is derived from an EMBL/GenBank/DDBJ whole genome shotgun (WGS) entry which is preliminary data.</text>
</comment>
<dbReference type="EMBL" id="JADIMF010000013">
    <property type="protein sequence ID" value="MBO8468313.1"/>
    <property type="molecule type" value="Genomic_DNA"/>
</dbReference>
<keyword evidence="1 3" id="KW-0456">Lyase</keyword>
<dbReference type="InterPro" id="IPR000362">
    <property type="entry name" value="Fumarate_lyase_fam"/>
</dbReference>
<dbReference type="PANTHER" id="PTHR43172:SF1">
    <property type="entry name" value="ADENYLOSUCCINATE LYASE"/>
    <property type="match status" value="1"/>
</dbReference>
<proteinExistence type="inferred from homology"/>
<dbReference type="PRINTS" id="PR00145">
    <property type="entry name" value="ARGSUCLYASE"/>
</dbReference>
<reference evidence="5" key="2">
    <citation type="journal article" date="2021" name="PeerJ">
        <title>Extensive microbial diversity within the chicken gut microbiome revealed by metagenomics and culture.</title>
        <authorList>
            <person name="Gilroy R."/>
            <person name="Ravi A."/>
            <person name="Getino M."/>
            <person name="Pursley I."/>
            <person name="Horton D.L."/>
            <person name="Alikhan N.F."/>
            <person name="Baker D."/>
            <person name="Gharbi K."/>
            <person name="Hall N."/>
            <person name="Watson M."/>
            <person name="Adriaenssens E.M."/>
            <person name="Foster-Nyarko E."/>
            <person name="Jarju S."/>
            <person name="Secka A."/>
            <person name="Antonio M."/>
            <person name="Oren A."/>
            <person name="Chaudhuri R.R."/>
            <person name="La Ragione R."/>
            <person name="Hildebrand F."/>
            <person name="Pallen M.J."/>
        </authorList>
    </citation>
    <scope>NUCLEOTIDE SEQUENCE</scope>
    <source>
        <strain evidence="5">14700</strain>
    </source>
</reference>
<comment type="pathway">
    <text evidence="3">Purine metabolism; IMP biosynthesis via de novo pathway; 5-amino-1-(5-phospho-D-ribosyl)imidazole-4-carboxamide from 5-amino-1-(5-phospho-D-ribosyl)imidazole-4-carboxylate: step 2/2.</text>
</comment>
<dbReference type="GO" id="GO:0044208">
    <property type="term" value="P:'de novo' AMP biosynthetic process"/>
    <property type="evidence" value="ECO:0007669"/>
    <property type="project" value="TreeGrafter"/>
</dbReference>